<name>A0A392WA28_9FABA</name>
<feature type="region of interest" description="Disordered" evidence="1">
    <location>
        <begin position="1"/>
        <end position="40"/>
    </location>
</feature>
<feature type="non-terminal residue" evidence="2">
    <location>
        <position position="1"/>
    </location>
</feature>
<dbReference type="EMBL" id="LXQA011390865">
    <property type="protein sequence ID" value="MCI95570.1"/>
    <property type="molecule type" value="Genomic_DNA"/>
</dbReference>
<comment type="caution">
    <text evidence="2">The sequence shown here is derived from an EMBL/GenBank/DDBJ whole genome shotgun (WGS) entry which is preliminary data.</text>
</comment>
<dbReference type="Proteomes" id="UP000265520">
    <property type="component" value="Unassembled WGS sequence"/>
</dbReference>
<accession>A0A392WA28</accession>
<evidence type="ECO:0000256" key="1">
    <source>
        <dbReference type="SAM" id="MobiDB-lite"/>
    </source>
</evidence>
<proteinExistence type="predicted"/>
<feature type="compositionally biased region" description="Basic and acidic residues" evidence="1">
    <location>
        <begin position="1"/>
        <end position="10"/>
    </location>
</feature>
<evidence type="ECO:0000313" key="3">
    <source>
        <dbReference type="Proteomes" id="UP000265520"/>
    </source>
</evidence>
<keyword evidence="3" id="KW-1185">Reference proteome</keyword>
<dbReference type="AlphaFoldDB" id="A0A392WA28"/>
<feature type="compositionally biased region" description="Polar residues" evidence="1">
    <location>
        <begin position="12"/>
        <end position="31"/>
    </location>
</feature>
<evidence type="ECO:0000313" key="2">
    <source>
        <dbReference type="EMBL" id="MCI95570.1"/>
    </source>
</evidence>
<protein>
    <submittedName>
        <fullName evidence="2">Uncharacterized protein</fullName>
    </submittedName>
</protein>
<sequence length="65" mass="6827">GHGSLEDHLANSRATLLSSPPASISCPSVQPRSFVKGESNSRNRYLQSLIKTGASTLGTTKLTVT</sequence>
<organism evidence="2 3">
    <name type="scientific">Trifolium medium</name>
    <dbReference type="NCBI Taxonomy" id="97028"/>
    <lineage>
        <taxon>Eukaryota</taxon>
        <taxon>Viridiplantae</taxon>
        <taxon>Streptophyta</taxon>
        <taxon>Embryophyta</taxon>
        <taxon>Tracheophyta</taxon>
        <taxon>Spermatophyta</taxon>
        <taxon>Magnoliopsida</taxon>
        <taxon>eudicotyledons</taxon>
        <taxon>Gunneridae</taxon>
        <taxon>Pentapetalae</taxon>
        <taxon>rosids</taxon>
        <taxon>fabids</taxon>
        <taxon>Fabales</taxon>
        <taxon>Fabaceae</taxon>
        <taxon>Papilionoideae</taxon>
        <taxon>50 kb inversion clade</taxon>
        <taxon>NPAAA clade</taxon>
        <taxon>Hologalegina</taxon>
        <taxon>IRL clade</taxon>
        <taxon>Trifolieae</taxon>
        <taxon>Trifolium</taxon>
    </lineage>
</organism>
<reference evidence="2 3" key="1">
    <citation type="journal article" date="2018" name="Front. Plant Sci.">
        <title>Red Clover (Trifolium pratense) and Zigzag Clover (T. medium) - A Picture of Genomic Similarities and Differences.</title>
        <authorList>
            <person name="Dluhosova J."/>
            <person name="Istvanek J."/>
            <person name="Nedelnik J."/>
            <person name="Repkova J."/>
        </authorList>
    </citation>
    <scope>NUCLEOTIDE SEQUENCE [LARGE SCALE GENOMIC DNA]</scope>
    <source>
        <strain evidence="3">cv. 10/8</strain>
        <tissue evidence="2">Leaf</tissue>
    </source>
</reference>